<protein>
    <recommendedName>
        <fullName evidence="1">Zinc knuckle CX2CX4HX4C domain-containing protein</fullName>
    </recommendedName>
</protein>
<evidence type="ECO:0000259" key="1">
    <source>
        <dbReference type="Pfam" id="PF14392"/>
    </source>
</evidence>
<dbReference type="AlphaFoldDB" id="A0AAW2TBS5"/>
<proteinExistence type="predicted"/>
<gene>
    <name evidence="2" type="ORF">Slati_4255200</name>
</gene>
<evidence type="ECO:0000313" key="2">
    <source>
        <dbReference type="EMBL" id="KAL0402253.1"/>
    </source>
</evidence>
<dbReference type="InterPro" id="IPR025836">
    <property type="entry name" value="Zn_knuckle_CX2CX4HX4C"/>
</dbReference>
<sequence>MRFMKIRLDDNETLTVSFTYERLPNFFYLCGRLRHLSKFCSKRYESDFVDPGDDTPYGAWLQATPIFRSPARNQNSMRSSSDFINKESSSGLAKIVQRSGNQRMRRGAEIFNPSQIRNVTIHQPRDEDEIIPTELIGDSDNPINLAAGNEEPTMASTPNLHFTSTVQENPATESLMEPIRLSSMPTNQPELITLTTPHAF</sequence>
<accession>A0AAW2TBS5</accession>
<organism evidence="2">
    <name type="scientific">Sesamum latifolium</name>
    <dbReference type="NCBI Taxonomy" id="2727402"/>
    <lineage>
        <taxon>Eukaryota</taxon>
        <taxon>Viridiplantae</taxon>
        <taxon>Streptophyta</taxon>
        <taxon>Embryophyta</taxon>
        <taxon>Tracheophyta</taxon>
        <taxon>Spermatophyta</taxon>
        <taxon>Magnoliopsida</taxon>
        <taxon>eudicotyledons</taxon>
        <taxon>Gunneridae</taxon>
        <taxon>Pentapetalae</taxon>
        <taxon>asterids</taxon>
        <taxon>lamiids</taxon>
        <taxon>Lamiales</taxon>
        <taxon>Pedaliaceae</taxon>
        <taxon>Sesamum</taxon>
    </lineage>
</organism>
<feature type="domain" description="Zinc knuckle CX2CX4HX4C" evidence="1">
    <location>
        <begin position="2"/>
        <end position="42"/>
    </location>
</feature>
<reference evidence="2" key="2">
    <citation type="journal article" date="2024" name="Plant">
        <title>Genomic evolution and insights into agronomic trait innovations of Sesamum species.</title>
        <authorList>
            <person name="Miao H."/>
            <person name="Wang L."/>
            <person name="Qu L."/>
            <person name="Liu H."/>
            <person name="Sun Y."/>
            <person name="Le M."/>
            <person name="Wang Q."/>
            <person name="Wei S."/>
            <person name="Zheng Y."/>
            <person name="Lin W."/>
            <person name="Duan Y."/>
            <person name="Cao H."/>
            <person name="Xiong S."/>
            <person name="Wang X."/>
            <person name="Wei L."/>
            <person name="Li C."/>
            <person name="Ma Q."/>
            <person name="Ju M."/>
            <person name="Zhao R."/>
            <person name="Li G."/>
            <person name="Mu C."/>
            <person name="Tian Q."/>
            <person name="Mei H."/>
            <person name="Zhang T."/>
            <person name="Gao T."/>
            <person name="Zhang H."/>
        </authorList>
    </citation>
    <scope>NUCLEOTIDE SEQUENCE</scope>
    <source>
        <strain evidence="2">KEN1</strain>
    </source>
</reference>
<dbReference type="EMBL" id="JACGWN010000015">
    <property type="protein sequence ID" value="KAL0402253.1"/>
    <property type="molecule type" value="Genomic_DNA"/>
</dbReference>
<reference evidence="2" key="1">
    <citation type="submission" date="2020-06" db="EMBL/GenBank/DDBJ databases">
        <authorList>
            <person name="Li T."/>
            <person name="Hu X."/>
            <person name="Zhang T."/>
            <person name="Song X."/>
            <person name="Zhang H."/>
            <person name="Dai N."/>
            <person name="Sheng W."/>
            <person name="Hou X."/>
            <person name="Wei L."/>
        </authorList>
    </citation>
    <scope>NUCLEOTIDE SEQUENCE</scope>
    <source>
        <strain evidence="2">KEN1</strain>
        <tissue evidence="2">Leaf</tissue>
    </source>
</reference>
<dbReference type="Pfam" id="PF14392">
    <property type="entry name" value="zf-CCHC_4"/>
    <property type="match status" value="1"/>
</dbReference>
<comment type="caution">
    <text evidence="2">The sequence shown here is derived from an EMBL/GenBank/DDBJ whole genome shotgun (WGS) entry which is preliminary data.</text>
</comment>
<name>A0AAW2TBS5_9LAMI</name>